<dbReference type="PATRIC" id="fig|749414.3.peg.6160"/>
<feature type="compositionally biased region" description="Polar residues" evidence="1">
    <location>
        <begin position="114"/>
        <end position="124"/>
    </location>
</feature>
<feature type="region of interest" description="Disordered" evidence="1">
    <location>
        <begin position="287"/>
        <end position="307"/>
    </location>
</feature>
<reference evidence="3 4" key="1">
    <citation type="journal article" date="2010" name="J. Bacteriol.">
        <title>Genome sequence of the milbemycin-producing bacterium Streptomyces bingchenggensis.</title>
        <authorList>
            <person name="Wang X.J."/>
            <person name="Yan Y.J."/>
            <person name="Zhang B."/>
            <person name="An J."/>
            <person name="Wang J.J."/>
            <person name="Tian J."/>
            <person name="Jiang L."/>
            <person name="Chen Y.H."/>
            <person name="Huang S.X."/>
            <person name="Yin M."/>
            <person name="Zhang J."/>
            <person name="Gao A.L."/>
            <person name="Liu C.X."/>
            <person name="Zhu Z.X."/>
            <person name="Xiang W.S."/>
        </authorList>
    </citation>
    <scope>NUCLEOTIDE SEQUENCE [LARGE SCALE GENOMIC DNA]</scope>
    <source>
        <strain evidence="3 4">BCW-1</strain>
    </source>
</reference>
<dbReference type="KEGG" id="sbh:SBI_05976"/>
<keyword evidence="2" id="KW-0812">Transmembrane</keyword>
<dbReference type="Proteomes" id="UP000000377">
    <property type="component" value="Chromosome"/>
</dbReference>
<evidence type="ECO:0000313" key="3">
    <source>
        <dbReference type="EMBL" id="ADI09096.1"/>
    </source>
</evidence>
<keyword evidence="2" id="KW-0472">Membrane</keyword>
<sequence>MRGLTRASPHKHTADKDAADKGAADKDALHEDAPHQHAPKGVDPHRLVLHRTASHRIGPRRAALITGGAVVGFAAVGGLVLAGCGTGSQGLRKEGPARTSWAPEQADSPGSYVHGTSPTSTSAKQKVDAVALLKKDPKVSEHLKTNLKPCSKSSTKDTQNDATQGAPQDATKDAPQEAKKGSAKSQGYPIDVAYDRLTGSTASDLVVNVMTCTEGFGLGSYVYRKVGGTYENVFADERPPVYADTTKGNLRVTKLVYASNDSVCCPSSEDVTTYRWAEKRREFLVTDRKTRNVSEDESPAPDDGTEG</sequence>
<evidence type="ECO:0000256" key="2">
    <source>
        <dbReference type="SAM" id="Phobius"/>
    </source>
</evidence>
<dbReference type="HOGENOM" id="CLU_078792_0_0_11"/>
<organism evidence="3 4">
    <name type="scientific">Streptomyces bingchenggensis (strain BCW-1)</name>
    <dbReference type="NCBI Taxonomy" id="749414"/>
    <lineage>
        <taxon>Bacteria</taxon>
        <taxon>Bacillati</taxon>
        <taxon>Actinomycetota</taxon>
        <taxon>Actinomycetes</taxon>
        <taxon>Kitasatosporales</taxon>
        <taxon>Streptomycetaceae</taxon>
        <taxon>Streptomyces</taxon>
    </lineage>
</organism>
<gene>
    <name evidence="3" type="ordered locus">SBI_05976</name>
</gene>
<evidence type="ECO:0008006" key="5">
    <source>
        <dbReference type="Google" id="ProtNLM"/>
    </source>
</evidence>
<dbReference type="eggNOG" id="ENOG502ZWYH">
    <property type="taxonomic scope" value="Bacteria"/>
</dbReference>
<keyword evidence="4" id="KW-1185">Reference proteome</keyword>
<feature type="region of interest" description="Disordered" evidence="1">
    <location>
        <begin position="141"/>
        <end position="185"/>
    </location>
</feature>
<dbReference type="AlphaFoldDB" id="D7CHP6"/>
<proteinExistence type="predicted"/>
<accession>D7CHP6</accession>
<keyword evidence="2" id="KW-1133">Transmembrane helix</keyword>
<feature type="compositionally biased region" description="Basic and acidic residues" evidence="1">
    <location>
        <begin position="12"/>
        <end position="45"/>
    </location>
</feature>
<feature type="region of interest" description="Disordered" evidence="1">
    <location>
        <begin position="1"/>
        <end position="45"/>
    </location>
</feature>
<dbReference type="RefSeq" id="WP_014178558.1">
    <property type="nucleotide sequence ID" value="NC_016582.1"/>
</dbReference>
<dbReference type="STRING" id="749414.SBI_05976"/>
<evidence type="ECO:0000313" key="4">
    <source>
        <dbReference type="Proteomes" id="UP000000377"/>
    </source>
</evidence>
<feature type="compositionally biased region" description="Basic and acidic residues" evidence="1">
    <location>
        <begin position="170"/>
        <end position="180"/>
    </location>
</feature>
<protein>
    <recommendedName>
        <fullName evidence="5">Lipoprotein CseA</fullName>
    </recommendedName>
</protein>
<feature type="transmembrane region" description="Helical" evidence="2">
    <location>
        <begin position="62"/>
        <end position="83"/>
    </location>
</feature>
<feature type="compositionally biased region" description="Acidic residues" evidence="1">
    <location>
        <begin position="295"/>
        <end position="307"/>
    </location>
</feature>
<name>D7CHP6_STRBB</name>
<dbReference type="EMBL" id="CP002047">
    <property type="protein sequence ID" value="ADI09096.1"/>
    <property type="molecule type" value="Genomic_DNA"/>
</dbReference>
<feature type="region of interest" description="Disordered" evidence="1">
    <location>
        <begin position="87"/>
        <end position="126"/>
    </location>
</feature>
<evidence type="ECO:0000256" key="1">
    <source>
        <dbReference type="SAM" id="MobiDB-lite"/>
    </source>
</evidence>